<dbReference type="Gene3D" id="3.30.230.10">
    <property type="match status" value="1"/>
</dbReference>
<evidence type="ECO:0000259" key="15">
    <source>
        <dbReference type="PROSITE" id="PS51786"/>
    </source>
</evidence>
<evidence type="ECO:0000256" key="12">
    <source>
        <dbReference type="PIRSR" id="PIRSR001174-2"/>
    </source>
</evidence>
<dbReference type="Gene3D" id="1.20.58.1480">
    <property type="match status" value="1"/>
</dbReference>
<dbReference type="EC" id="3.4.21.53" evidence="9 10"/>
<dbReference type="InterPro" id="IPR054594">
    <property type="entry name" value="Lon_lid"/>
</dbReference>
<dbReference type="InterPro" id="IPR027543">
    <property type="entry name" value="Lon_bac"/>
</dbReference>
<evidence type="ECO:0000259" key="16">
    <source>
        <dbReference type="PROSITE" id="PS51787"/>
    </source>
</evidence>
<dbReference type="InterPro" id="IPR003959">
    <property type="entry name" value="ATPase_AAA_core"/>
</dbReference>
<evidence type="ECO:0000256" key="4">
    <source>
        <dbReference type="ARBA" id="ARBA00022741"/>
    </source>
</evidence>
<keyword evidence="8 9" id="KW-0346">Stress response</keyword>
<dbReference type="SMART" id="SM00464">
    <property type="entry name" value="LON"/>
    <property type="match status" value="1"/>
</dbReference>
<dbReference type="STRING" id="537007.BLAHAN_06247"/>
<dbReference type="AlphaFoldDB" id="C9LA07"/>
<name>C9LA07_BLAHA</name>
<dbReference type="GO" id="GO:0005737">
    <property type="term" value="C:cytoplasm"/>
    <property type="evidence" value="ECO:0007669"/>
    <property type="project" value="UniProtKB-SubCell"/>
</dbReference>
<evidence type="ECO:0000256" key="3">
    <source>
        <dbReference type="ARBA" id="ARBA00022670"/>
    </source>
</evidence>
<dbReference type="InterPro" id="IPR046336">
    <property type="entry name" value="Lon_prtase_N_sf"/>
</dbReference>
<evidence type="ECO:0000256" key="13">
    <source>
        <dbReference type="PROSITE-ProRule" id="PRU01122"/>
    </source>
</evidence>
<keyword evidence="6 9" id="KW-0720">Serine protease</keyword>
<dbReference type="MEROPS" id="S16.001"/>
<dbReference type="InterPro" id="IPR008269">
    <property type="entry name" value="Lon_proteolytic"/>
</dbReference>
<dbReference type="PRINTS" id="PR00830">
    <property type="entry name" value="ENDOLAPTASE"/>
</dbReference>
<dbReference type="FunFam" id="3.40.50.300:FF:000382">
    <property type="entry name" value="Lon protease homolog 2, peroxisomal"/>
    <property type="match status" value="1"/>
</dbReference>
<keyword evidence="2 9" id="KW-0963">Cytoplasm</keyword>
<dbReference type="PIRSF" id="PIRSF001174">
    <property type="entry name" value="Lon_proteas"/>
    <property type="match status" value="1"/>
</dbReference>
<dbReference type="PANTHER" id="PTHR10046">
    <property type="entry name" value="ATP DEPENDENT LON PROTEASE FAMILY MEMBER"/>
    <property type="match status" value="1"/>
</dbReference>
<sequence>MSDMIQHLPAIALRGTTILPDMIVHFDVSREKSIKAIEKAMVQDQRVFLITQRDPQTEEPSQEDLYTVGIIGEIKQLVKNRKNMVQVLVEGKQRAELVRFDSEDVYLEAEVALFEEEEISLDENVKEAMLRGIKELFVRYCNENTKMSKDLAGQILEIEEIEKVIDQIAVNLPMKYEDKQKILEAASLEDRYETLGMILSNEIEIMQIRIDLSNKVKERVDKNQREYILREQMKVIREELGDQDTVSEADRFKEQTDKLKASKEVKEKIYKEIQRFQNAAGVQAEAGVARSYIETLLSLPWDKASRDNKNLKKANKILEEDHYGLEKVKERIMEFLAVRTLTKKGESPILCLAGPPGTGKTSIARSVARALDKEYVRISLGGVRDEAEIRGHRRTYIGAMPGRIANGLIQAGVKNPLVLLDEIDKVSSDYKGDTSSALLEVLDAEQNKKFRDHYVEIPLDLSEVLFIATANDLQTIPRPLLDRMEIIEVSSYTENEKSHIAMEHLIPKQVKKHGLKKEQLCIEEAALHEIIAGYTKEAGVRSLERRIGEICRKTARKILEEKEETVTVNKENLENFLGRARYTYQKKNETDEVGIVRGLAWTSVGGDTLQIEVNLMPGKGDFLLTGQLGDVMKESAQTGISYIRSVAEKYHIDADFFKEHDIHIHIPEGAVPKDGPSAGITMATAMLSAITEVPVKADVAMTGEITLRGRVLPIGGLKEKLLAAKSAGIEKVLIPFENQADVEEMEKEITEGLEIVPVKTMEEVLKQAFAEKK</sequence>
<comment type="catalytic activity">
    <reaction evidence="9 10 13">
        <text>Hydrolysis of proteins in presence of ATP.</text>
        <dbReference type="EC" id="3.4.21.53"/>
    </reaction>
</comment>
<organism evidence="17 18">
    <name type="scientific">Blautia hansenii DSM 20583</name>
    <dbReference type="NCBI Taxonomy" id="537007"/>
    <lineage>
        <taxon>Bacteria</taxon>
        <taxon>Bacillati</taxon>
        <taxon>Bacillota</taxon>
        <taxon>Clostridia</taxon>
        <taxon>Lachnospirales</taxon>
        <taxon>Lachnospiraceae</taxon>
        <taxon>Blautia</taxon>
    </lineage>
</organism>
<comment type="caution">
    <text evidence="17">The sequence shown here is derived from an EMBL/GenBank/DDBJ whole genome shotgun (WGS) entry which is preliminary data.</text>
</comment>
<dbReference type="InterPro" id="IPR014721">
    <property type="entry name" value="Ribsml_uS5_D2-typ_fold_subgr"/>
</dbReference>
<dbReference type="KEGG" id="bhan:CGC63_12220"/>
<dbReference type="SMART" id="SM00382">
    <property type="entry name" value="AAA"/>
    <property type="match status" value="1"/>
</dbReference>
<dbReference type="Gene3D" id="1.10.8.60">
    <property type="match status" value="1"/>
</dbReference>
<dbReference type="InterPro" id="IPR003593">
    <property type="entry name" value="AAA+_ATPase"/>
</dbReference>
<dbReference type="InterPro" id="IPR004815">
    <property type="entry name" value="Lon_bac/euk-typ"/>
</dbReference>
<dbReference type="Gene3D" id="2.30.130.40">
    <property type="entry name" value="LON domain-like"/>
    <property type="match status" value="1"/>
</dbReference>
<dbReference type="NCBIfam" id="TIGR00763">
    <property type="entry name" value="lon"/>
    <property type="match status" value="1"/>
</dbReference>
<evidence type="ECO:0000256" key="11">
    <source>
        <dbReference type="PIRSR" id="PIRSR001174-1"/>
    </source>
</evidence>
<proteinExistence type="evidence at transcript level"/>
<feature type="domain" description="Lon proteolytic" evidence="15">
    <location>
        <begin position="590"/>
        <end position="771"/>
    </location>
</feature>
<evidence type="ECO:0000256" key="6">
    <source>
        <dbReference type="ARBA" id="ARBA00022825"/>
    </source>
</evidence>
<dbReference type="InterPro" id="IPR020568">
    <property type="entry name" value="Ribosomal_Su5_D2-typ_SF"/>
</dbReference>
<dbReference type="HAMAP" id="MF_01973">
    <property type="entry name" value="lon_bact"/>
    <property type="match status" value="1"/>
</dbReference>
<feature type="active site" evidence="9 11">
    <location>
        <position position="677"/>
    </location>
</feature>
<evidence type="ECO:0000256" key="9">
    <source>
        <dbReference type="HAMAP-Rule" id="MF_01973"/>
    </source>
</evidence>
<dbReference type="eggNOG" id="COG0466">
    <property type="taxonomic scope" value="Bacteria"/>
</dbReference>
<dbReference type="InterPro" id="IPR003111">
    <property type="entry name" value="Lon_prtase_N"/>
</dbReference>
<feature type="active site" evidence="9 11">
    <location>
        <position position="720"/>
    </location>
</feature>
<evidence type="ECO:0000256" key="5">
    <source>
        <dbReference type="ARBA" id="ARBA00022801"/>
    </source>
</evidence>
<dbReference type="CDD" id="cd19500">
    <property type="entry name" value="RecA-like_Lon"/>
    <property type="match status" value="1"/>
</dbReference>
<evidence type="ECO:0000313" key="18">
    <source>
        <dbReference type="Proteomes" id="UP000003755"/>
    </source>
</evidence>
<evidence type="ECO:0000256" key="14">
    <source>
        <dbReference type="RuleBase" id="RU000591"/>
    </source>
</evidence>
<comment type="similarity">
    <text evidence="9 10 13 14">Belongs to the peptidase S16 family.</text>
</comment>
<keyword evidence="5 9" id="KW-0378">Hydrolase</keyword>
<dbReference type="Proteomes" id="UP000003755">
    <property type="component" value="Unassembled WGS sequence"/>
</dbReference>
<reference evidence="17" key="1">
    <citation type="submission" date="2009-09" db="EMBL/GenBank/DDBJ databases">
        <authorList>
            <person name="Weinstock G."/>
            <person name="Sodergren E."/>
            <person name="Clifton S."/>
            <person name="Fulton L."/>
            <person name="Fulton B."/>
            <person name="Courtney L."/>
            <person name="Fronick C."/>
            <person name="Harrison M."/>
            <person name="Strong C."/>
            <person name="Farmer C."/>
            <person name="Delahaunty K."/>
            <person name="Markovic C."/>
            <person name="Hall O."/>
            <person name="Minx P."/>
            <person name="Tomlinson C."/>
            <person name="Mitreva M."/>
            <person name="Nelson J."/>
            <person name="Hou S."/>
            <person name="Wollam A."/>
            <person name="Pepin K.H."/>
            <person name="Johnson M."/>
            <person name="Bhonagiri V."/>
            <person name="Nash W.E."/>
            <person name="Warren W."/>
            <person name="Chinwalla A."/>
            <person name="Mardis E.R."/>
            <person name="Wilson R.K."/>
        </authorList>
    </citation>
    <scope>NUCLEOTIDE SEQUENCE [LARGE SCALE GENOMIC DNA]</scope>
    <source>
        <strain evidence="17">DSM 20583</strain>
    </source>
</reference>
<dbReference type="InterPro" id="IPR027417">
    <property type="entry name" value="P-loop_NTPase"/>
</dbReference>
<keyword evidence="4 9" id="KW-0547">Nucleotide-binding</keyword>
<dbReference type="GO" id="GO:0043565">
    <property type="term" value="F:sequence-specific DNA binding"/>
    <property type="evidence" value="ECO:0007669"/>
    <property type="project" value="UniProtKB-UniRule"/>
</dbReference>
<dbReference type="Pfam" id="PF00004">
    <property type="entry name" value="AAA"/>
    <property type="match status" value="1"/>
</dbReference>
<evidence type="ECO:0000256" key="7">
    <source>
        <dbReference type="ARBA" id="ARBA00022840"/>
    </source>
</evidence>
<evidence type="ECO:0000256" key="1">
    <source>
        <dbReference type="ARBA" id="ARBA00004496"/>
    </source>
</evidence>
<dbReference type="GO" id="GO:0004176">
    <property type="term" value="F:ATP-dependent peptidase activity"/>
    <property type="evidence" value="ECO:0007669"/>
    <property type="project" value="UniProtKB-UniRule"/>
</dbReference>
<dbReference type="GO" id="GO:0034605">
    <property type="term" value="P:cellular response to heat"/>
    <property type="evidence" value="ECO:0007669"/>
    <property type="project" value="UniProtKB-UniRule"/>
</dbReference>
<dbReference type="SUPFAM" id="SSF88697">
    <property type="entry name" value="PUA domain-like"/>
    <property type="match status" value="1"/>
</dbReference>
<evidence type="ECO:0000256" key="10">
    <source>
        <dbReference type="PIRNR" id="PIRNR001174"/>
    </source>
</evidence>
<dbReference type="Pfam" id="PF02190">
    <property type="entry name" value="LON_substr_bdg"/>
    <property type="match status" value="1"/>
</dbReference>
<dbReference type="InterPro" id="IPR008268">
    <property type="entry name" value="Peptidase_S16_AS"/>
</dbReference>
<feature type="domain" description="Lon N-terminal" evidence="16">
    <location>
        <begin position="8"/>
        <end position="203"/>
    </location>
</feature>
<dbReference type="PROSITE" id="PS51786">
    <property type="entry name" value="LON_PROTEOLYTIC"/>
    <property type="match status" value="1"/>
</dbReference>
<keyword evidence="7 9" id="KW-0067">ATP-binding</keyword>
<comment type="subunit">
    <text evidence="9 10">Homohexamer. Organized in a ring with a central cavity.</text>
</comment>
<accession>C9LA07</accession>
<dbReference type="Pfam" id="PF22667">
    <property type="entry name" value="Lon_lid"/>
    <property type="match status" value="1"/>
</dbReference>
<comment type="induction">
    <text evidence="9">By heat shock.</text>
</comment>
<dbReference type="GO" id="GO:0005524">
    <property type="term" value="F:ATP binding"/>
    <property type="evidence" value="ECO:0007669"/>
    <property type="project" value="UniProtKB-UniRule"/>
</dbReference>
<dbReference type="GO" id="GO:0016887">
    <property type="term" value="F:ATP hydrolysis activity"/>
    <property type="evidence" value="ECO:0007669"/>
    <property type="project" value="UniProtKB-UniRule"/>
</dbReference>
<dbReference type="GO" id="GO:0006515">
    <property type="term" value="P:protein quality control for misfolded or incompletely synthesized proteins"/>
    <property type="evidence" value="ECO:0007669"/>
    <property type="project" value="UniProtKB-UniRule"/>
</dbReference>
<protein>
    <recommendedName>
        <fullName evidence="9 10">Lon protease</fullName>
        <ecNumber evidence="9 10">3.4.21.53</ecNumber>
    </recommendedName>
    <alternativeName>
        <fullName evidence="9">ATP-dependent protease La</fullName>
    </alternativeName>
</protein>
<dbReference type="SUPFAM" id="SSF54211">
    <property type="entry name" value="Ribosomal protein S5 domain 2-like"/>
    <property type="match status" value="1"/>
</dbReference>
<comment type="subcellular location">
    <subcellularLocation>
        <location evidence="1 9 10">Cytoplasm</location>
    </subcellularLocation>
</comment>
<keyword evidence="18" id="KW-1185">Reference proteome</keyword>
<evidence type="ECO:0000256" key="8">
    <source>
        <dbReference type="ARBA" id="ARBA00023016"/>
    </source>
</evidence>
<dbReference type="SUPFAM" id="SSF52540">
    <property type="entry name" value="P-loop containing nucleoside triphosphate hydrolases"/>
    <property type="match status" value="1"/>
</dbReference>
<gene>
    <name evidence="9 17" type="primary">lon</name>
    <name evidence="17" type="ORF">BLAHAN_06247</name>
</gene>
<feature type="binding site" evidence="9 12">
    <location>
        <begin position="354"/>
        <end position="361"/>
    </location>
    <ligand>
        <name>ATP</name>
        <dbReference type="ChEBI" id="CHEBI:30616"/>
    </ligand>
</feature>
<dbReference type="PROSITE" id="PS51787">
    <property type="entry name" value="LON_N"/>
    <property type="match status" value="1"/>
</dbReference>
<dbReference type="Gene3D" id="1.20.5.5270">
    <property type="match status" value="1"/>
</dbReference>
<dbReference type="InterPro" id="IPR015947">
    <property type="entry name" value="PUA-like_sf"/>
</dbReference>
<dbReference type="GO" id="GO:0004252">
    <property type="term" value="F:serine-type endopeptidase activity"/>
    <property type="evidence" value="ECO:0007669"/>
    <property type="project" value="UniProtKB-UniRule"/>
</dbReference>
<evidence type="ECO:0000256" key="2">
    <source>
        <dbReference type="ARBA" id="ARBA00022490"/>
    </source>
</evidence>
<comment type="function">
    <text evidence="9">ATP-dependent serine protease that mediates the selective degradation of mutant and abnormal proteins as well as certain short-lived regulatory proteins. Required for cellular homeostasis and for survival from DNA damage and developmental changes induced by stress. Degrades polypeptides processively to yield small peptide fragments that are 5 to 10 amino acids long. Binds to DNA in a double-stranded, site-specific manner.</text>
</comment>
<evidence type="ECO:0000313" key="17">
    <source>
        <dbReference type="EMBL" id="EEX21144.1"/>
    </source>
</evidence>
<dbReference type="Gene3D" id="3.40.50.300">
    <property type="entry name" value="P-loop containing nucleotide triphosphate hydrolases"/>
    <property type="match status" value="1"/>
</dbReference>
<dbReference type="EMBL" id="ABYU02000029">
    <property type="protein sequence ID" value="EEX21144.1"/>
    <property type="molecule type" value="Genomic_DNA"/>
</dbReference>
<dbReference type="RefSeq" id="WP_003022561.1">
    <property type="nucleotide sequence ID" value="NZ_CP022413.2"/>
</dbReference>
<keyword evidence="3 9" id="KW-0645">Protease</keyword>
<dbReference type="PROSITE" id="PS01046">
    <property type="entry name" value="LON_SER"/>
    <property type="match status" value="1"/>
</dbReference>
<dbReference type="Pfam" id="PF05362">
    <property type="entry name" value="Lon_C"/>
    <property type="match status" value="1"/>
</dbReference>
<dbReference type="InterPro" id="IPR027065">
    <property type="entry name" value="Lon_Prtase"/>
</dbReference>
<dbReference type="HOGENOM" id="CLU_004109_4_3_9"/>